<proteinExistence type="predicted"/>
<dbReference type="EMBL" id="FMWP01000096">
    <property type="protein sequence ID" value="SCZ99020.1"/>
    <property type="molecule type" value="Genomic_DNA"/>
</dbReference>
<organism evidence="1 2">
    <name type="scientific">Microbotryum saponariae</name>
    <dbReference type="NCBI Taxonomy" id="289078"/>
    <lineage>
        <taxon>Eukaryota</taxon>
        <taxon>Fungi</taxon>
        <taxon>Dikarya</taxon>
        <taxon>Basidiomycota</taxon>
        <taxon>Pucciniomycotina</taxon>
        <taxon>Microbotryomycetes</taxon>
        <taxon>Microbotryales</taxon>
        <taxon>Microbotryaceae</taxon>
        <taxon>Microbotryum</taxon>
    </lineage>
</organism>
<protein>
    <submittedName>
        <fullName evidence="1">BZ3500_MvSof-1268-A1-R1_Chr3-1g05768 protein</fullName>
    </submittedName>
</protein>
<dbReference type="AlphaFoldDB" id="A0A2X0MWV7"/>
<evidence type="ECO:0000313" key="1">
    <source>
        <dbReference type="EMBL" id="SCZ99020.1"/>
    </source>
</evidence>
<name>A0A2X0MWV7_9BASI</name>
<evidence type="ECO:0000313" key="2">
    <source>
        <dbReference type="Proteomes" id="UP000249723"/>
    </source>
</evidence>
<keyword evidence="2" id="KW-1185">Reference proteome</keyword>
<dbReference type="OrthoDB" id="10463547at2759"/>
<gene>
    <name evidence="1" type="ORF">BZ3500_MVSOF-1268-A1-R1_CHR3-1G05768</name>
</gene>
<reference evidence="2" key="1">
    <citation type="submission" date="2016-10" db="EMBL/GenBank/DDBJ databases">
        <authorList>
            <person name="Jeantristanb JTB J.-T."/>
            <person name="Ricardo R."/>
        </authorList>
    </citation>
    <scope>NUCLEOTIDE SEQUENCE [LARGE SCALE GENOMIC DNA]</scope>
</reference>
<dbReference type="Proteomes" id="UP000249723">
    <property type="component" value="Unassembled WGS sequence"/>
</dbReference>
<accession>A0A2X0MWV7</accession>
<sequence>MHRARLGSPLFLGQAWRTVVHPQDYSPRDLRSHCGQLPRISVRFLWPRIDIESLGGFTEDEGLRVEETIGDEVFAWMCSDCFWGELVRCGYVSEGVSREGIAEEEEDEAPLRIRPVRSRLVEQDPIILRFPDDDMEDDGTYVRF</sequence>